<comment type="caution">
    <text evidence="7">The sequence shown here is derived from an EMBL/GenBank/DDBJ whole genome shotgun (WGS) entry which is preliminary data.</text>
</comment>
<dbReference type="Proteomes" id="UP001153069">
    <property type="component" value="Unassembled WGS sequence"/>
</dbReference>
<feature type="compositionally biased region" description="Pro residues" evidence="5">
    <location>
        <begin position="78"/>
        <end position="96"/>
    </location>
</feature>
<comment type="similarity">
    <text evidence="4">Belongs to the HSF family.</text>
</comment>
<name>A0A9N8EWI3_9STRA</name>
<feature type="compositionally biased region" description="Polar residues" evidence="5">
    <location>
        <begin position="100"/>
        <end position="116"/>
    </location>
</feature>
<dbReference type="Pfam" id="PF00447">
    <property type="entry name" value="HSF_DNA-bind"/>
    <property type="match status" value="1"/>
</dbReference>
<dbReference type="Gene3D" id="1.10.10.10">
    <property type="entry name" value="Winged helix-like DNA-binding domain superfamily/Winged helix DNA-binding domain"/>
    <property type="match status" value="1"/>
</dbReference>
<dbReference type="SUPFAM" id="SSF46785">
    <property type="entry name" value="Winged helix' DNA-binding domain"/>
    <property type="match status" value="1"/>
</dbReference>
<dbReference type="EMBL" id="CAICTM010002220">
    <property type="protein sequence ID" value="CAB9528422.1"/>
    <property type="molecule type" value="Genomic_DNA"/>
</dbReference>
<keyword evidence="3" id="KW-0539">Nucleus</keyword>
<dbReference type="PANTHER" id="PTHR10015">
    <property type="entry name" value="HEAT SHOCK TRANSCRIPTION FACTOR"/>
    <property type="match status" value="1"/>
</dbReference>
<feature type="compositionally biased region" description="Low complexity" evidence="5">
    <location>
        <begin position="61"/>
        <end position="70"/>
    </location>
</feature>
<comment type="subcellular location">
    <subcellularLocation>
        <location evidence="1">Nucleus</location>
    </subcellularLocation>
</comment>
<feature type="region of interest" description="Disordered" evidence="5">
    <location>
        <begin position="61"/>
        <end position="163"/>
    </location>
</feature>
<feature type="compositionally biased region" description="Acidic residues" evidence="5">
    <location>
        <begin position="695"/>
        <end position="711"/>
    </location>
</feature>
<feature type="compositionally biased region" description="Low complexity" evidence="5">
    <location>
        <begin position="426"/>
        <end position="452"/>
    </location>
</feature>
<proteinExistence type="inferred from homology"/>
<evidence type="ECO:0000256" key="5">
    <source>
        <dbReference type="SAM" id="MobiDB-lite"/>
    </source>
</evidence>
<evidence type="ECO:0000313" key="7">
    <source>
        <dbReference type="EMBL" id="CAB9528422.1"/>
    </source>
</evidence>
<accession>A0A9N8EWI3</accession>
<evidence type="ECO:0000313" key="8">
    <source>
        <dbReference type="Proteomes" id="UP001153069"/>
    </source>
</evidence>
<dbReference type="FunFam" id="1.10.10.10:FF:000479">
    <property type="entry name" value="Predicted protein"/>
    <property type="match status" value="1"/>
</dbReference>
<keyword evidence="2" id="KW-0238">DNA-binding</keyword>
<keyword evidence="8" id="KW-1185">Reference proteome</keyword>
<dbReference type="InterPro" id="IPR036390">
    <property type="entry name" value="WH_DNA-bd_sf"/>
</dbReference>
<feature type="region of interest" description="Disordered" evidence="5">
    <location>
        <begin position="695"/>
        <end position="729"/>
    </location>
</feature>
<feature type="compositionally biased region" description="Low complexity" evidence="5">
    <location>
        <begin position="507"/>
        <end position="522"/>
    </location>
</feature>
<feature type="compositionally biased region" description="Low complexity" evidence="5">
    <location>
        <begin position="143"/>
        <end position="163"/>
    </location>
</feature>
<evidence type="ECO:0000256" key="1">
    <source>
        <dbReference type="ARBA" id="ARBA00004123"/>
    </source>
</evidence>
<dbReference type="AlphaFoldDB" id="A0A9N8EWI3"/>
<evidence type="ECO:0000259" key="6">
    <source>
        <dbReference type="SMART" id="SM00415"/>
    </source>
</evidence>
<feature type="domain" description="HSF-type DNA-binding" evidence="6">
    <location>
        <begin position="723"/>
        <end position="821"/>
    </location>
</feature>
<gene>
    <name evidence="7" type="ORF">SEMRO_2222_G319670.1</name>
</gene>
<reference evidence="7" key="1">
    <citation type="submission" date="2020-06" db="EMBL/GenBank/DDBJ databases">
        <authorList>
            <consortium name="Plant Systems Biology data submission"/>
        </authorList>
    </citation>
    <scope>NUCLEOTIDE SEQUENCE</scope>
    <source>
        <strain evidence="7">D6</strain>
    </source>
</reference>
<protein>
    <submittedName>
        <fullName evidence="7">Shock factor protein HSF8</fullName>
    </submittedName>
</protein>
<feature type="region of interest" description="Disordered" evidence="5">
    <location>
        <begin position="507"/>
        <end position="526"/>
    </location>
</feature>
<feature type="compositionally biased region" description="Low complexity" evidence="5">
    <location>
        <begin position="403"/>
        <end position="414"/>
    </location>
</feature>
<evidence type="ECO:0000256" key="4">
    <source>
        <dbReference type="RuleBase" id="RU004020"/>
    </source>
</evidence>
<dbReference type="GO" id="GO:0043565">
    <property type="term" value="F:sequence-specific DNA binding"/>
    <property type="evidence" value="ECO:0007669"/>
    <property type="project" value="InterPro"/>
</dbReference>
<dbReference type="InterPro" id="IPR000232">
    <property type="entry name" value="HSF_DNA-bd"/>
</dbReference>
<evidence type="ECO:0000256" key="2">
    <source>
        <dbReference type="ARBA" id="ARBA00023125"/>
    </source>
</evidence>
<dbReference type="InterPro" id="IPR036388">
    <property type="entry name" value="WH-like_DNA-bd_sf"/>
</dbReference>
<dbReference type="GO" id="GO:0003700">
    <property type="term" value="F:DNA-binding transcription factor activity"/>
    <property type="evidence" value="ECO:0007669"/>
    <property type="project" value="InterPro"/>
</dbReference>
<feature type="region of interest" description="Disordered" evidence="5">
    <location>
        <begin position="403"/>
        <end position="471"/>
    </location>
</feature>
<evidence type="ECO:0000256" key="3">
    <source>
        <dbReference type="ARBA" id="ARBA00023242"/>
    </source>
</evidence>
<feature type="compositionally biased region" description="Low complexity" evidence="5">
    <location>
        <begin position="1"/>
        <end position="24"/>
    </location>
</feature>
<organism evidence="7 8">
    <name type="scientific">Seminavis robusta</name>
    <dbReference type="NCBI Taxonomy" id="568900"/>
    <lineage>
        <taxon>Eukaryota</taxon>
        <taxon>Sar</taxon>
        <taxon>Stramenopiles</taxon>
        <taxon>Ochrophyta</taxon>
        <taxon>Bacillariophyta</taxon>
        <taxon>Bacillariophyceae</taxon>
        <taxon>Bacillariophycidae</taxon>
        <taxon>Naviculales</taxon>
        <taxon>Naviculaceae</taxon>
        <taxon>Seminavis</taxon>
    </lineage>
</organism>
<feature type="region of interest" description="Disordered" evidence="5">
    <location>
        <begin position="1"/>
        <end position="27"/>
    </location>
</feature>
<dbReference type="PANTHER" id="PTHR10015:SF206">
    <property type="entry name" value="HSF-TYPE DNA-BINDING DOMAIN-CONTAINING PROTEIN"/>
    <property type="match status" value="1"/>
</dbReference>
<sequence length="838" mass="88211">MDPNNSSNTNTTSNAASSNAASSAVDLSSSGFAQAFLQALGIQNADNGAFLLAAAAAPSNNHQNNNNQYNSLTLQPQQPHPPHQQQAPAPPPPPPAASLHSWNNAPATTSSGTQSAVLPAALPGMPSTAGLKTTGLPPASLGTAPNTNTNSTSNANNGVQGNHNNNDITLATLLELQKTFGPQALQTLLDARQRGNLDNVTVPVAATATNPAPPNAASLPPPAASMTTENTSFFTTESLIAASFDAQTLNDQVAVSMLLKEIKQALKVCLQRIAAVVNNNNNDERVQVIDELQRLSDREKHLEQVLALKTQPQNLTLQQLLEQKMPSTNTATDADRNAAAARLERILKVNPAASAAIMQQIGGTTTVAAATSTAAAAATISPSINPPTANGALAELQRLLQQQPQTHNAAAAAADNLKRPPPPAPVAALPSATATTASGLPSTSATSPPVASLNPAPAPSNNHAGNSGGAADPIAQLQMLMQLQQSQSQQTPAGIFANQLQQQNAVAAQPQPQLHQQQQPLASIPNGNALSNFNVAALAELLQRPQQQNLPQQQQPQQLNPVQNQHQNISQETLMALLALQQPAPQQQPALPPPAPPQQPQLLGLAAAGTASSAAALAANAVASNQEAVQLLTGLQQATLQGNPPPAVAAAAPAAAGTSSVEQEAYLLTQLQARAQPHAPAQLPNAHPQEAAVEYDDDYDDDEDEEDDEEGASSAPKKRRRGRTGTFPQKMHNMLEDLEKNGESHIASFLPHGKAFAIHRNKDFVKFVMPKYFNMGSFASFQRQLNLYNFKRINEGPDRGAYRHRDFIRGQPLRSTNMRRTKIKGAAARRRGRRSNCS</sequence>
<dbReference type="GO" id="GO:0005634">
    <property type="term" value="C:nucleus"/>
    <property type="evidence" value="ECO:0007669"/>
    <property type="project" value="UniProtKB-SubCell"/>
</dbReference>
<dbReference type="OrthoDB" id="60033at2759"/>
<dbReference type="SMART" id="SM00415">
    <property type="entry name" value="HSF"/>
    <property type="match status" value="1"/>
</dbReference>